<dbReference type="Pfam" id="PF03055">
    <property type="entry name" value="RPE65"/>
    <property type="match status" value="1"/>
</dbReference>
<dbReference type="HOGENOM" id="CLU_016472_1_2_10"/>
<dbReference type="AlphaFoldDB" id="D5H4W3"/>
<evidence type="ECO:0000256" key="3">
    <source>
        <dbReference type="ARBA" id="ARBA00023002"/>
    </source>
</evidence>
<dbReference type="PATRIC" id="fig|761659.10.peg.168"/>
<dbReference type="GO" id="GO:0046872">
    <property type="term" value="F:metal ion binding"/>
    <property type="evidence" value="ECO:0007669"/>
    <property type="project" value="UniProtKB-KW"/>
</dbReference>
<feature type="region of interest" description="Disordered" evidence="6">
    <location>
        <begin position="31"/>
        <end position="65"/>
    </location>
</feature>
<evidence type="ECO:0000256" key="2">
    <source>
        <dbReference type="ARBA" id="ARBA00022723"/>
    </source>
</evidence>
<evidence type="ECO:0000256" key="6">
    <source>
        <dbReference type="SAM" id="MobiDB-lite"/>
    </source>
</evidence>
<dbReference type="Proteomes" id="UP000000933">
    <property type="component" value="Chromosome"/>
</dbReference>
<feature type="compositionally biased region" description="Low complexity" evidence="6">
    <location>
        <begin position="43"/>
        <end position="61"/>
    </location>
</feature>
<reference evidence="7 8" key="1">
    <citation type="journal article" date="2010" name="ISME J.">
        <title>Fine-scale evolution: genomic, phenotypic and ecological differentiation in two coexisting Salinibacter ruber strains.</title>
        <authorList>
            <person name="Pena A."/>
            <person name="Teeling H."/>
            <person name="Huerta-Cepas J."/>
            <person name="Santos F."/>
            <person name="Yarza P."/>
            <person name="Brito-Echeverria J."/>
            <person name="Lucio M."/>
            <person name="Schmitt-Kopplin P."/>
            <person name="Meseguer I."/>
            <person name="Schenowitz C."/>
            <person name="Dossat C."/>
            <person name="Barbe V."/>
            <person name="Dopazo J."/>
            <person name="Rossello-Mora R."/>
            <person name="Schuler M."/>
            <person name="Glockner F.O."/>
            <person name="Amann R."/>
            <person name="Gabaldon T."/>
            <person name="Anton J."/>
        </authorList>
    </citation>
    <scope>NUCLEOTIDE SEQUENCE [LARGE SCALE GENOMIC DNA]</scope>
    <source>
        <strain evidence="7 8">M8</strain>
    </source>
</reference>
<dbReference type="PROSITE" id="PS51257">
    <property type="entry name" value="PROKAR_LIPOPROTEIN"/>
    <property type="match status" value="1"/>
</dbReference>
<dbReference type="GO" id="GO:0016121">
    <property type="term" value="P:carotene catabolic process"/>
    <property type="evidence" value="ECO:0007669"/>
    <property type="project" value="TreeGrafter"/>
</dbReference>
<sequence>MRKGLSGPELPRDPRSLVAFSVCCASSMGACDSGGGCPPQAVSSAAPRRGAGAGRSPANPSRGLPLQNTPCLCPRPCCRPPMSDYRRGFESLRQELHEPSLPVEGEWPDWLEGTLIRNGPAQFEVGDEDYNHWFDGHAMLHAFRMRDGTVSYRNRFVRSQSRTEALEQGRIARSEFATDPCMSLFGRVMSVFNPNPTDNASINVARLDDQYVALTATPLPVAFDPETLETAGVVEYDDDVDVDMSTPHPQVEPGTGRMLFHTLSFGRQCQYGVYGTEAEGKTRRPVATLDVDRPSYMHSFGMSERYVILSEWPLVVNPTDLLLRGRPFIENFEWQPERGTRFRVLRKADGAEVATCEAEAAFGFHHVNAFERDGAVVCDVVTYPDASVVEELSLDRLRSDAPSRGSGHLRRYRLPLDGGAAASTLRGEERIELPRIHDGPATGRPYQYVYGVGTRAAGQFTDQLVKTDVPAGTAQTWHEEGTYPGEPVFVAAPDGAREDDGVVLSVVLDPDAQQSFLLVLDAPSFTERARAAVPHPIPFGFHGQFFD</sequence>
<reference evidence="8" key="2">
    <citation type="submission" date="2010-04" db="EMBL/GenBank/DDBJ databases">
        <title>Genome sequence of Salinibacter ruber M8.</title>
        <authorList>
            <consortium name="Genoscope"/>
        </authorList>
    </citation>
    <scope>NUCLEOTIDE SEQUENCE [LARGE SCALE GENOMIC DNA]</scope>
    <source>
        <strain evidence="8">M8</strain>
    </source>
</reference>
<keyword evidence="4 5" id="KW-0408">Iron</keyword>
<proteinExistence type="inferred from homology"/>
<feature type="binding site" evidence="5">
    <location>
        <position position="365"/>
    </location>
    <ligand>
        <name>Fe cation</name>
        <dbReference type="ChEBI" id="CHEBI:24875"/>
        <note>catalytic</note>
    </ligand>
</feature>
<gene>
    <name evidence="7" type="ordered locus">SRM_00147</name>
</gene>
<evidence type="ECO:0000313" key="7">
    <source>
        <dbReference type="EMBL" id="CBH23068.1"/>
    </source>
</evidence>
<feature type="binding site" evidence="5">
    <location>
        <position position="542"/>
    </location>
    <ligand>
        <name>Fe cation</name>
        <dbReference type="ChEBI" id="CHEBI:24875"/>
        <note>catalytic</note>
    </ligand>
</feature>
<comment type="cofactor">
    <cofactor evidence="5">
        <name>Fe(2+)</name>
        <dbReference type="ChEBI" id="CHEBI:29033"/>
    </cofactor>
    <text evidence="5">Binds 1 Fe(2+) ion per subunit.</text>
</comment>
<protein>
    <submittedName>
        <fullName evidence="7">Retinal pigment epithelial membrane protein</fullName>
    </submittedName>
</protein>
<evidence type="ECO:0000256" key="5">
    <source>
        <dbReference type="PIRSR" id="PIRSR604294-1"/>
    </source>
</evidence>
<evidence type="ECO:0000313" key="8">
    <source>
        <dbReference type="Proteomes" id="UP000000933"/>
    </source>
</evidence>
<dbReference type="EMBL" id="FP565814">
    <property type="protein sequence ID" value="CBH23068.1"/>
    <property type="molecule type" value="Genomic_DNA"/>
</dbReference>
<feature type="binding site" evidence="5">
    <location>
        <position position="298"/>
    </location>
    <ligand>
        <name>Fe cation</name>
        <dbReference type="ChEBI" id="CHEBI:24875"/>
        <note>catalytic</note>
    </ligand>
</feature>
<accession>D5H4W3</accession>
<dbReference type="KEGG" id="srm:SRM_00147"/>
<evidence type="ECO:0000256" key="4">
    <source>
        <dbReference type="ARBA" id="ARBA00023004"/>
    </source>
</evidence>
<dbReference type="PANTHER" id="PTHR10543:SF24">
    <property type="entry name" value="CAROTENOID ISOMEROOXYGENASE"/>
    <property type="match status" value="1"/>
</dbReference>
<evidence type="ECO:0000256" key="1">
    <source>
        <dbReference type="ARBA" id="ARBA00006787"/>
    </source>
</evidence>
<organism evidence="7 8">
    <name type="scientific">Salinibacter ruber (strain M8)</name>
    <dbReference type="NCBI Taxonomy" id="761659"/>
    <lineage>
        <taxon>Bacteria</taxon>
        <taxon>Pseudomonadati</taxon>
        <taxon>Rhodothermota</taxon>
        <taxon>Rhodothermia</taxon>
        <taxon>Rhodothermales</taxon>
        <taxon>Salinibacteraceae</taxon>
        <taxon>Salinibacter</taxon>
    </lineage>
</organism>
<keyword evidence="2 5" id="KW-0479">Metal-binding</keyword>
<comment type="similarity">
    <text evidence="1">Belongs to the carotenoid oxygenase family.</text>
</comment>
<name>D5H4W3_SALRM</name>
<keyword evidence="3" id="KW-0560">Oxidoreductase</keyword>
<dbReference type="GO" id="GO:0010436">
    <property type="term" value="F:carotenoid dioxygenase activity"/>
    <property type="evidence" value="ECO:0007669"/>
    <property type="project" value="TreeGrafter"/>
</dbReference>
<dbReference type="PANTHER" id="PTHR10543">
    <property type="entry name" value="BETA-CAROTENE DIOXYGENASE"/>
    <property type="match status" value="1"/>
</dbReference>
<feature type="binding site" evidence="5">
    <location>
        <position position="248"/>
    </location>
    <ligand>
        <name>Fe cation</name>
        <dbReference type="ChEBI" id="CHEBI:24875"/>
        <note>catalytic</note>
    </ligand>
</feature>
<dbReference type="InterPro" id="IPR004294">
    <property type="entry name" value="Carotenoid_Oase"/>
</dbReference>